<reference evidence="1 2" key="2">
    <citation type="submission" date="2009-02" db="EMBL/GenBank/DDBJ databases">
        <title>Draft genome sequence of Clostridium methylpentosum (DSM 5476).</title>
        <authorList>
            <person name="Sudarsanam P."/>
            <person name="Ley R."/>
            <person name="Guruge J."/>
            <person name="Turnbaugh P.J."/>
            <person name="Mahowald M."/>
            <person name="Liep D."/>
            <person name="Gordon J."/>
        </authorList>
    </citation>
    <scope>NUCLEOTIDE SEQUENCE [LARGE SCALE GENOMIC DNA]</scope>
    <source>
        <strain evidence="1 2">DSM 5476</strain>
    </source>
</reference>
<name>C0EBA1_9FIRM</name>
<dbReference type="AlphaFoldDB" id="C0EBA1"/>
<dbReference type="Proteomes" id="UP000003340">
    <property type="component" value="Unassembled WGS sequence"/>
</dbReference>
<proteinExistence type="predicted"/>
<dbReference type="HOGENOM" id="CLU_3134149_0_0_9"/>
<comment type="caution">
    <text evidence="1">The sequence shown here is derived from an EMBL/GenBank/DDBJ whole genome shotgun (WGS) entry which is preliminary data.</text>
</comment>
<dbReference type="EMBL" id="ACEC01000040">
    <property type="protein sequence ID" value="EEG31321.1"/>
    <property type="molecule type" value="Genomic_DNA"/>
</dbReference>
<protein>
    <submittedName>
        <fullName evidence="1">Uncharacterized protein</fullName>
    </submittedName>
</protein>
<accession>C0EBA1</accession>
<evidence type="ECO:0000313" key="2">
    <source>
        <dbReference type="Proteomes" id="UP000003340"/>
    </source>
</evidence>
<sequence length="49" mass="5515">MAGTKTSEISSFMKSMVYSGAFNEKLKKGSESYHMLNEFAWGRQAGFPF</sequence>
<reference evidence="1 2" key="1">
    <citation type="submission" date="2009-01" db="EMBL/GenBank/DDBJ databases">
        <authorList>
            <person name="Fulton L."/>
            <person name="Clifton S."/>
            <person name="Fulton B."/>
            <person name="Xu J."/>
            <person name="Minx P."/>
            <person name="Pepin K.H."/>
            <person name="Johnson M."/>
            <person name="Bhonagiri V."/>
            <person name="Nash W.E."/>
            <person name="Mardis E.R."/>
            <person name="Wilson R.K."/>
        </authorList>
    </citation>
    <scope>NUCLEOTIDE SEQUENCE [LARGE SCALE GENOMIC DNA]</scope>
    <source>
        <strain evidence="1 2">DSM 5476</strain>
    </source>
</reference>
<keyword evidence="2" id="KW-1185">Reference proteome</keyword>
<gene>
    <name evidence="1" type="ORF">CLOSTMETH_01119</name>
</gene>
<organism evidence="1 2">
    <name type="scientific">[Clostridium] methylpentosum DSM 5476</name>
    <dbReference type="NCBI Taxonomy" id="537013"/>
    <lineage>
        <taxon>Bacteria</taxon>
        <taxon>Bacillati</taxon>
        <taxon>Bacillota</taxon>
        <taxon>Clostridia</taxon>
        <taxon>Eubacteriales</taxon>
        <taxon>Oscillospiraceae</taxon>
        <taxon>Oscillospiraceae incertae sedis</taxon>
    </lineage>
</organism>
<dbReference type="STRING" id="537013.CLOSTMETH_01119"/>
<evidence type="ECO:0000313" key="1">
    <source>
        <dbReference type="EMBL" id="EEG31321.1"/>
    </source>
</evidence>